<sequence>MLLLLNVAVISKANPINNQNIIIILLKVIEPLHFFSVIQWNHGFITMIQDNAKIIPKLYVIDIYE</sequence>
<dbReference type="Proteomes" id="UP001500359">
    <property type="component" value="Unassembled WGS sequence"/>
</dbReference>
<accession>A0ABP3WZP6</accession>
<comment type="caution">
    <text evidence="1">The sequence shown here is derived from an EMBL/GenBank/DDBJ whole genome shotgun (WGS) entry which is preliminary data.</text>
</comment>
<keyword evidence="2" id="KW-1185">Reference proteome</keyword>
<name>A0ABP3WZP6_9ALTE</name>
<evidence type="ECO:0000313" key="2">
    <source>
        <dbReference type="Proteomes" id="UP001500359"/>
    </source>
</evidence>
<organism evidence="1 2">
    <name type="scientific">Aliiglaciecola litoralis</name>
    <dbReference type="NCBI Taxonomy" id="582857"/>
    <lineage>
        <taxon>Bacteria</taxon>
        <taxon>Pseudomonadati</taxon>
        <taxon>Pseudomonadota</taxon>
        <taxon>Gammaproteobacteria</taxon>
        <taxon>Alteromonadales</taxon>
        <taxon>Alteromonadaceae</taxon>
        <taxon>Aliiglaciecola</taxon>
    </lineage>
</organism>
<proteinExistence type="predicted"/>
<protein>
    <submittedName>
        <fullName evidence="1">Uncharacterized protein</fullName>
    </submittedName>
</protein>
<dbReference type="EMBL" id="BAAAFD010000008">
    <property type="protein sequence ID" value="GAA0858218.1"/>
    <property type="molecule type" value="Genomic_DNA"/>
</dbReference>
<reference evidence="2" key="1">
    <citation type="journal article" date="2019" name="Int. J. Syst. Evol. Microbiol.">
        <title>The Global Catalogue of Microorganisms (GCM) 10K type strain sequencing project: providing services to taxonomists for standard genome sequencing and annotation.</title>
        <authorList>
            <consortium name="The Broad Institute Genomics Platform"/>
            <consortium name="The Broad Institute Genome Sequencing Center for Infectious Disease"/>
            <person name="Wu L."/>
            <person name="Ma J."/>
        </authorList>
    </citation>
    <scope>NUCLEOTIDE SEQUENCE [LARGE SCALE GENOMIC DNA]</scope>
    <source>
        <strain evidence="2">JCM 15896</strain>
    </source>
</reference>
<gene>
    <name evidence="1" type="ORF">GCM10009114_26990</name>
</gene>
<evidence type="ECO:0000313" key="1">
    <source>
        <dbReference type="EMBL" id="GAA0858218.1"/>
    </source>
</evidence>